<feature type="region of interest" description="Disordered" evidence="1">
    <location>
        <begin position="65"/>
        <end position="176"/>
    </location>
</feature>
<dbReference type="AlphaFoldDB" id="A0A1H1TVI8"/>
<reference evidence="3" key="1">
    <citation type="submission" date="2016-10" db="EMBL/GenBank/DDBJ databases">
        <authorList>
            <person name="Varghese N."/>
            <person name="Submissions S."/>
        </authorList>
    </citation>
    <scope>NUCLEOTIDE SEQUENCE [LARGE SCALE GENOMIC DNA]</scope>
    <source>
        <strain evidence="3">JCM 14963</strain>
    </source>
</reference>
<organism evidence="2 3">
    <name type="scientific">Halopseudomonas sabulinigri</name>
    <dbReference type="NCBI Taxonomy" id="472181"/>
    <lineage>
        <taxon>Bacteria</taxon>
        <taxon>Pseudomonadati</taxon>
        <taxon>Pseudomonadota</taxon>
        <taxon>Gammaproteobacteria</taxon>
        <taxon>Pseudomonadales</taxon>
        <taxon>Pseudomonadaceae</taxon>
        <taxon>Halopseudomonas</taxon>
    </lineage>
</organism>
<name>A0A1H1TVI8_9GAMM</name>
<evidence type="ECO:0000313" key="2">
    <source>
        <dbReference type="EMBL" id="SDS64237.1"/>
    </source>
</evidence>
<dbReference type="EMBL" id="LT629763">
    <property type="protein sequence ID" value="SDS64237.1"/>
    <property type="molecule type" value="Genomic_DNA"/>
</dbReference>
<feature type="compositionally biased region" description="Low complexity" evidence="1">
    <location>
        <begin position="145"/>
        <end position="155"/>
    </location>
</feature>
<sequence length="176" mass="19484">MCRYCYYSALLPSLVLRVTRNVLTACLKKGDHCKDPKSPSARASSAGLAGKRCARCLRCEAPSLRVPPPDRATQRTRRAVQLGWPRGCRGKWPCISPDSPSRRKADQSNQLRRPFPRGAWERSEAQALNLTPAAETPKPTPPQSTPSQPNSQSPSDYPKTDNPITPYTPASDKTNW</sequence>
<evidence type="ECO:0000313" key="3">
    <source>
        <dbReference type="Proteomes" id="UP000243413"/>
    </source>
</evidence>
<dbReference type="Proteomes" id="UP000243413">
    <property type="component" value="Chromosome I"/>
</dbReference>
<gene>
    <name evidence="2" type="ORF">SAMN05216271_2374</name>
</gene>
<accession>A0A1H1TVI8</accession>
<protein>
    <submittedName>
        <fullName evidence="2">Uncharacterized protein</fullName>
    </submittedName>
</protein>
<proteinExistence type="predicted"/>
<evidence type="ECO:0000256" key="1">
    <source>
        <dbReference type="SAM" id="MobiDB-lite"/>
    </source>
</evidence>